<dbReference type="AlphaFoldDB" id="A0AAV4U8U9"/>
<feature type="compositionally biased region" description="Basic and acidic residues" evidence="1">
    <location>
        <begin position="43"/>
        <end position="57"/>
    </location>
</feature>
<sequence length="97" mass="11279">MTKYQVSIFRGKTFQLGEKRKQKKNFLIREVEKKKLGRVYPGDKIRLRTPDRDRHSSGDVTSRNKPKACTNQADDIERGGPAIYIPDESRKKGEDRD</sequence>
<comment type="caution">
    <text evidence="2">The sequence shown here is derived from an EMBL/GenBank/DDBJ whole genome shotgun (WGS) entry which is preliminary data.</text>
</comment>
<dbReference type="Proteomes" id="UP001054945">
    <property type="component" value="Unassembled WGS sequence"/>
</dbReference>
<evidence type="ECO:0000256" key="1">
    <source>
        <dbReference type="SAM" id="MobiDB-lite"/>
    </source>
</evidence>
<feature type="compositionally biased region" description="Polar residues" evidence="1">
    <location>
        <begin position="58"/>
        <end position="73"/>
    </location>
</feature>
<evidence type="ECO:0000313" key="3">
    <source>
        <dbReference type="Proteomes" id="UP001054945"/>
    </source>
</evidence>
<feature type="compositionally biased region" description="Basic and acidic residues" evidence="1">
    <location>
        <begin position="87"/>
        <end position="97"/>
    </location>
</feature>
<proteinExistence type="predicted"/>
<protein>
    <submittedName>
        <fullName evidence="2">Uncharacterized protein</fullName>
    </submittedName>
</protein>
<feature type="region of interest" description="Disordered" evidence="1">
    <location>
        <begin position="43"/>
        <end position="97"/>
    </location>
</feature>
<accession>A0AAV4U8U9</accession>
<dbReference type="EMBL" id="BPLR01012480">
    <property type="protein sequence ID" value="GIY54191.1"/>
    <property type="molecule type" value="Genomic_DNA"/>
</dbReference>
<evidence type="ECO:0000313" key="2">
    <source>
        <dbReference type="EMBL" id="GIY54191.1"/>
    </source>
</evidence>
<keyword evidence="3" id="KW-1185">Reference proteome</keyword>
<organism evidence="2 3">
    <name type="scientific">Caerostris extrusa</name>
    <name type="common">Bark spider</name>
    <name type="synonym">Caerostris bankana</name>
    <dbReference type="NCBI Taxonomy" id="172846"/>
    <lineage>
        <taxon>Eukaryota</taxon>
        <taxon>Metazoa</taxon>
        <taxon>Ecdysozoa</taxon>
        <taxon>Arthropoda</taxon>
        <taxon>Chelicerata</taxon>
        <taxon>Arachnida</taxon>
        <taxon>Araneae</taxon>
        <taxon>Araneomorphae</taxon>
        <taxon>Entelegynae</taxon>
        <taxon>Araneoidea</taxon>
        <taxon>Araneidae</taxon>
        <taxon>Caerostris</taxon>
    </lineage>
</organism>
<reference evidence="2 3" key="1">
    <citation type="submission" date="2021-06" db="EMBL/GenBank/DDBJ databases">
        <title>Caerostris extrusa draft genome.</title>
        <authorList>
            <person name="Kono N."/>
            <person name="Arakawa K."/>
        </authorList>
    </citation>
    <scope>NUCLEOTIDE SEQUENCE [LARGE SCALE GENOMIC DNA]</scope>
</reference>
<name>A0AAV4U8U9_CAEEX</name>
<gene>
    <name evidence="2" type="ORF">CEXT_109321</name>
</gene>